<organism evidence="1 2">
    <name type="scientific">Paracoccus methylarcula</name>
    <dbReference type="NCBI Taxonomy" id="72022"/>
    <lineage>
        <taxon>Bacteria</taxon>
        <taxon>Pseudomonadati</taxon>
        <taxon>Pseudomonadota</taxon>
        <taxon>Alphaproteobacteria</taxon>
        <taxon>Rhodobacterales</taxon>
        <taxon>Paracoccaceae</taxon>
        <taxon>Paracoccus</taxon>
    </lineage>
</organism>
<name>A0A422QWK2_9RHOB</name>
<reference evidence="1" key="1">
    <citation type="submission" date="2018-05" db="EMBL/GenBank/DDBJ databases">
        <title>Reclassification of Methylarcula marina and Methylarcula terricola as Paracoccus methylarcula sp.nov., comb.nov. and Paracoccus terricola comb.nov.</title>
        <authorList>
            <person name="Shmareva M.N."/>
            <person name="Doronina N.V."/>
            <person name="Vasilenko O.V."/>
            <person name="Tarlachkov S.V."/>
            <person name="Trotsenko Y.A."/>
        </authorList>
    </citation>
    <scope>NUCLEOTIDE SEQUENCE [LARGE SCALE GENOMIC DNA]</scope>
    <source>
        <strain evidence="1">VKM B-2159</strain>
    </source>
</reference>
<protein>
    <submittedName>
        <fullName evidence="1">Uncharacterized protein</fullName>
    </submittedName>
</protein>
<dbReference type="EMBL" id="PXNQ02000006">
    <property type="protein sequence ID" value="RNF34366.1"/>
    <property type="molecule type" value="Genomic_DNA"/>
</dbReference>
<evidence type="ECO:0000313" key="1">
    <source>
        <dbReference type="EMBL" id="RNF34366.1"/>
    </source>
</evidence>
<evidence type="ECO:0000313" key="2">
    <source>
        <dbReference type="Proteomes" id="UP000238137"/>
    </source>
</evidence>
<gene>
    <name evidence="1" type="ORF">A7A09_010685</name>
</gene>
<accession>A0A422QWK2</accession>
<proteinExistence type="predicted"/>
<comment type="caution">
    <text evidence="1">The sequence shown here is derived from an EMBL/GenBank/DDBJ whole genome shotgun (WGS) entry which is preliminary data.</text>
</comment>
<dbReference type="Proteomes" id="UP000238137">
    <property type="component" value="Unassembled WGS sequence"/>
</dbReference>
<sequence>MFSPEDHRCSKHCRFAATGIAAFDDFSAGYSVARTVGGKRCCLSAKIGVDGGAGGDMVGTKHDPAYESGQ</sequence>
<dbReference type="AlphaFoldDB" id="A0A422QWK2"/>
<keyword evidence="2" id="KW-1185">Reference proteome</keyword>